<proteinExistence type="predicted"/>
<accession>A0A6L8LSQ5</accession>
<gene>
    <name evidence="1" type="ORF">GTG28_04835</name>
</gene>
<dbReference type="EMBL" id="WWEU01000001">
    <property type="protein sequence ID" value="MYM58543.1"/>
    <property type="molecule type" value="Genomic_DNA"/>
</dbReference>
<sequence length="131" mass="15577">MVLTDKETSFIRQLISIRKRKEEKLLAQWRKLDEEQNKVKAERIQVYQLWSESRATLVDSEVNDNLLTRNELNQLVSDKRSQYTQERSKAESITYLDKRIAQIECEKTELIRQKALLIRGQEKLKGVLNEQ</sequence>
<dbReference type="AlphaFoldDB" id="A0A6L8LSQ5"/>
<keyword evidence="2" id="KW-1185">Reference proteome</keyword>
<dbReference type="Proteomes" id="UP000478571">
    <property type="component" value="Unassembled WGS sequence"/>
</dbReference>
<protein>
    <submittedName>
        <fullName evidence="1">Uncharacterized protein</fullName>
    </submittedName>
</protein>
<name>A0A6L8LSQ5_9VIBR</name>
<dbReference type="RefSeq" id="WP_160927470.1">
    <property type="nucleotide sequence ID" value="NZ_WWEU01000001.1"/>
</dbReference>
<evidence type="ECO:0000313" key="1">
    <source>
        <dbReference type="EMBL" id="MYM58543.1"/>
    </source>
</evidence>
<evidence type="ECO:0000313" key="2">
    <source>
        <dbReference type="Proteomes" id="UP000478571"/>
    </source>
</evidence>
<organism evidence="1 2">
    <name type="scientific">Vibrio tetraodonis subsp. pristinus</name>
    <dbReference type="NCBI Taxonomy" id="2695891"/>
    <lineage>
        <taxon>Bacteria</taxon>
        <taxon>Pseudomonadati</taxon>
        <taxon>Pseudomonadota</taxon>
        <taxon>Gammaproteobacteria</taxon>
        <taxon>Vibrionales</taxon>
        <taxon>Vibrionaceae</taxon>
        <taxon>Vibrio</taxon>
    </lineage>
</organism>
<comment type="caution">
    <text evidence="1">The sequence shown here is derived from an EMBL/GenBank/DDBJ whole genome shotgun (WGS) entry which is preliminary data.</text>
</comment>
<reference evidence="1 2" key="1">
    <citation type="submission" date="2020-01" db="EMBL/GenBank/DDBJ databases">
        <title>Draft Genome Sequence of Vibrio sp. strain OCN044, Isolated from a Healthy Coral at Palmyra Atoll.</title>
        <authorList>
            <person name="Videau P."/>
            <person name="Loughran R."/>
            <person name="Esquivel A."/>
            <person name="Deadmond M."/>
            <person name="Paddock B.E."/>
            <person name="Saw J.H."/>
            <person name="Ushijima B."/>
        </authorList>
    </citation>
    <scope>NUCLEOTIDE SEQUENCE [LARGE SCALE GENOMIC DNA]</scope>
    <source>
        <strain evidence="1 2">OCN044</strain>
    </source>
</reference>